<dbReference type="STRING" id="479434.Sthe_3355"/>
<dbReference type="InterPro" id="IPR029154">
    <property type="entry name" value="HIBADH-like_NADP-bd"/>
</dbReference>
<dbReference type="Pfam" id="PF14833">
    <property type="entry name" value="NAD_binding_11"/>
    <property type="match status" value="1"/>
</dbReference>
<dbReference type="Gene3D" id="1.10.1040.10">
    <property type="entry name" value="N-(1-d-carboxylethyl)-l-norvaline Dehydrogenase, domain 2"/>
    <property type="match status" value="1"/>
</dbReference>
<dbReference type="GO" id="GO:0050661">
    <property type="term" value="F:NADP binding"/>
    <property type="evidence" value="ECO:0007669"/>
    <property type="project" value="InterPro"/>
</dbReference>
<protein>
    <submittedName>
        <fullName evidence="6">6-phosphogluconate dehydrogenase NAD-binding protein</fullName>
    </submittedName>
</protein>
<dbReference type="GO" id="GO:0016491">
    <property type="term" value="F:oxidoreductase activity"/>
    <property type="evidence" value="ECO:0007669"/>
    <property type="project" value="UniProtKB-KW"/>
</dbReference>
<evidence type="ECO:0000259" key="5">
    <source>
        <dbReference type="Pfam" id="PF14833"/>
    </source>
</evidence>
<sequence>MRLGFIGLGKMGKPMTRNLLRAGYEVTIHNRSRAVVEELSGEGARPATSPREVAEAADLVITCLPTPATVEEVYLGEDGLIPAAREGQILVDCSTVGPALSRQLYAAAQERGAGFLDAPVSGGPAGAESATLTIMVGGDKDVLDRAMPVLQALGTNIHHVGPSGSGTVVKLVNQLLVGINMAAVAEAVVFGVKAGADPQALLDVLQSSFGSSRMLTRGLPLIMERQFEGGTPINLILKDLGLIHEVGSALDVRLMLGAVAQEAFKEGRALGLGDEDMVALVKPLERLAGVEVRRTQ</sequence>
<dbReference type="InterPro" id="IPR013328">
    <property type="entry name" value="6PGD_dom2"/>
</dbReference>
<organism evidence="6 7">
    <name type="scientific">Sphaerobacter thermophilus (strain ATCC 49802 / DSM 20745 / KCCM 41009 / NCIMB 13125 / S 6022)</name>
    <dbReference type="NCBI Taxonomy" id="479434"/>
    <lineage>
        <taxon>Bacteria</taxon>
        <taxon>Pseudomonadati</taxon>
        <taxon>Thermomicrobiota</taxon>
        <taxon>Thermomicrobia</taxon>
        <taxon>Sphaerobacterales</taxon>
        <taxon>Sphaerobacterineae</taxon>
        <taxon>Sphaerobacteraceae</taxon>
        <taxon>Sphaerobacter</taxon>
    </lineage>
</organism>
<dbReference type="KEGG" id="sti:Sthe_3355"/>
<feature type="domain" description="3-hydroxyisobutyrate dehydrogenase-like NAD-binding" evidence="5">
    <location>
        <begin position="164"/>
        <end position="284"/>
    </location>
</feature>
<keyword evidence="1" id="KW-0560">Oxidoreductase</keyword>
<dbReference type="PANTHER" id="PTHR43060:SF15">
    <property type="entry name" value="3-HYDROXYISOBUTYRATE DEHYDROGENASE-LIKE 1, MITOCHONDRIAL-RELATED"/>
    <property type="match status" value="1"/>
</dbReference>
<dbReference type="GO" id="GO:0051287">
    <property type="term" value="F:NAD binding"/>
    <property type="evidence" value="ECO:0007669"/>
    <property type="project" value="InterPro"/>
</dbReference>
<accession>D1CAB2</accession>
<dbReference type="InParanoid" id="D1CAB2"/>
<dbReference type="SUPFAM" id="SSF51735">
    <property type="entry name" value="NAD(P)-binding Rossmann-fold domains"/>
    <property type="match status" value="1"/>
</dbReference>
<dbReference type="SUPFAM" id="SSF48179">
    <property type="entry name" value="6-phosphogluconate dehydrogenase C-terminal domain-like"/>
    <property type="match status" value="1"/>
</dbReference>
<evidence type="ECO:0000259" key="4">
    <source>
        <dbReference type="Pfam" id="PF03446"/>
    </source>
</evidence>
<dbReference type="InterPro" id="IPR008927">
    <property type="entry name" value="6-PGluconate_DH-like_C_sf"/>
</dbReference>
<dbReference type="InterPro" id="IPR006115">
    <property type="entry name" value="6PGDH_NADP-bd"/>
</dbReference>
<evidence type="ECO:0000256" key="2">
    <source>
        <dbReference type="ARBA" id="ARBA00023027"/>
    </source>
</evidence>
<keyword evidence="7" id="KW-1185">Reference proteome</keyword>
<dbReference type="eggNOG" id="COG2084">
    <property type="taxonomic scope" value="Bacteria"/>
</dbReference>
<keyword evidence="2" id="KW-0520">NAD</keyword>
<dbReference type="FunCoup" id="D1CAB2">
    <property type="interactions" value="392"/>
</dbReference>
<evidence type="ECO:0000313" key="7">
    <source>
        <dbReference type="Proteomes" id="UP000002027"/>
    </source>
</evidence>
<dbReference type="Proteomes" id="UP000002027">
    <property type="component" value="Chromosome 2"/>
</dbReference>
<evidence type="ECO:0000256" key="1">
    <source>
        <dbReference type="ARBA" id="ARBA00023002"/>
    </source>
</evidence>
<dbReference type="PIRSF" id="PIRSF000103">
    <property type="entry name" value="HIBADH"/>
    <property type="match status" value="1"/>
</dbReference>
<dbReference type="EMBL" id="CP001824">
    <property type="protein sequence ID" value="ACZ40755.1"/>
    <property type="molecule type" value="Genomic_DNA"/>
</dbReference>
<dbReference type="HOGENOM" id="CLU_035117_1_0_0"/>
<name>D1CAB2_SPHTD</name>
<feature type="domain" description="6-phosphogluconate dehydrogenase NADP-binding" evidence="4">
    <location>
        <begin position="3"/>
        <end position="161"/>
    </location>
</feature>
<reference evidence="6 7" key="2">
    <citation type="journal article" date="2010" name="Stand. Genomic Sci.">
        <title>Complete genome sequence of Desulfohalobium retbaense type strain (HR(100)).</title>
        <authorList>
            <person name="Spring S."/>
            <person name="Nolan M."/>
            <person name="Lapidus A."/>
            <person name="Glavina Del Rio T."/>
            <person name="Copeland A."/>
            <person name="Tice H."/>
            <person name="Cheng J.F."/>
            <person name="Lucas S."/>
            <person name="Land M."/>
            <person name="Chen F."/>
            <person name="Bruce D."/>
            <person name="Goodwin L."/>
            <person name="Pitluck S."/>
            <person name="Ivanova N."/>
            <person name="Mavromatis K."/>
            <person name="Mikhailova N."/>
            <person name="Pati A."/>
            <person name="Chen A."/>
            <person name="Palaniappan K."/>
            <person name="Hauser L."/>
            <person name="Chang Y.J."/>
            <person name="Jeffries C.D."/>
            <person name="Munk C."/>
            <person name="Kiss H."/>
            <person name="Chain P."/>
            <person name="Han C."/>
            <person name="Brettin T."/>
            <person name="Detter J.C."/>
            <person name="Schuler E."/>
            <person name="Goker M."/>
            <person name="Rohde M."/>
            <person name="Bristow J."/>
            <person name="Eisen J.A."/>
            <person name="Markowitz V."/>
            <person name="Hugenholtz P."/>
            <person name="Kyrpides N.C."/>
            <person name="Klenk H.P."/>
        </authorList>
    </citation>
    <scope>NUCLEOTIDE SEQUENCE [LARGE SCALE GENOMIC DNA]</scope>
    <source>
        <strain evidence="7">ATCC 49802 / DSM 20745 / S 6022</strain>
    </source>
</reference>
<dbReference type="Gene3D" id="3.40.50.720">
    <property type="entry name" value="NAD(P)-binding Rossmann-like Domain"/>
    <property type="match status" value="1"/>
</dbReference>
<dbReference type="InterPro" id="IPR015815">
    <property type="entry name" value="HIBADH-related"/>
</dbReference>
<dbReference type="AlphaFoldDB" id="D1CAB2"/>
<dbReference type="PANTHER" id="PTHR43060">
    <property type="entry name" value="3-HYDROXYISOBUTYRATE DEHYDROGENASE-LIKE 1, MITOCHONDRIAL-RELATED"/>
    <property type="match status" value="1"/>
</dbReference>
<evidence type="ECO:0000313" key="6">
    <source>
        <dbReference type="EMBL" id="ACZ40755.1"/>
    </source>
</evidence>
<gene>
    <name evidence="6" type="ordered locus">Sthe_3355</name>
</gene>
<reference evidence="7" key="1">
    <citation type="submission" date="2009-11" db="EMBL/GenBank/DDBJ databases">
        <title>The complete chromosome 2 of Sphaerobacter thermophilus DSM 20745.</title>
        <authorList>
            <person name="Lucas S."/>
            <person name="Copeland A."/>
            <person name="Lapidus A."/>
            <person name="Glavina del Rio T."/>
            <person name="Dalin E."/>
            <person name="Tice H."/>
            <person name="Bruce D."/>
            <person name="Goodwin L."/>
            <person name="Pitluck S."/>
            <person name="Kyrpides N."/>
            <person name="Mavromatis K."/>
            <person name="Ivanova N."/>
            <person name="Mikhailova N."/>
            <person name="LaButti K.M."/>
            <person name="Clum A."/>
            <person name="Sun H.I."/>
            <person name="Brettin T."/>
            <person name="Detter J.C."/>
            <person name="Han C."/>
            <person name="Larimer F."/>
            <person name="Land M."/>
            <person name="Hauser L."/>
            <person name="Markowitz V."/>
            <person name="Cheng J.F."/>
            <person name="Hugenholtz P."/>
            <person name="Woyke T."/>
            <person name="Wu D."/>
            <person name="Steenblock K."/>
            <person name="Schneider S."/>
            <person name="Pukall R."/>
            <person name="Goeker M."/>
            <person name="Klenk H.P."/>
            <person name="Eisen J.A."/>
        </authorList>
    </citation>
    <scope>NUCLEOTIDE SEQUENCE [LARGE SCALE GENOMIC DNA]</scope>
    <source>
        <strain evidence="7">ATCC 49802 / DSM 20745 / S 6022</strain>
    </source>
</reference>
<dbReference type="InterPro" id="IPR036291">
    <property type="entry name" value="NAD(P)-bd_dom_sf"/>
</dbReference>
<feature type="active site" evidence="3">
    <location>
        <position position="170"/>
    </location>
</feature>
<dbReference type="Pfam" id="PF03446">
    <property type="entry name" value="NAD_binding_2"/>
    <property type="match status" value="1"/>
</dbReference>
<proteinExistence type="predicted"/>
<evidence type="ECO:0000256" key="3">
    <source>
        <dbReference type="PIRSR" id="PIRSR000103-1"/>
    </source>
</evidence>